<dbReference type="RefSeq" id="XP_007918197.1">
    <property type="nucleotide sequence ID" value="XM_007920006.1"/>
</dbReference>
<proteinExistence type="predicted"/>
<dbReference type="KEGG" id="tmn:UCRPA7_7475"/>
<feature type="region of interest" description="Disordered" evidence="1">
    <location>
        <begin position="557"/>
        <end position="599"/>
    </location>
</feature>
<dbReference type="SUPFAM" id="SSF52540">
    <property type="entry name" value="P-loop containing nucleoside triphosphate hydrolases"/>
    <property type="match status" value="1"/>
</dbReference>
<evidence type="ECO:0000256" key="1">
    <source>
        <dbReference type="SAM" id="MobiDB-lite"/>
    </source>
</evidence>
<dbReference type="InterPro" id="IPR050896">
    <property type="entry name" value="Mito_lipid_metab_GTPase"/>
</dbReference>
<dbReference type="GO" id="GO:0005739">
    <property type="term" value="C:mitochondrion"/>
    <property type="evidence" value="ECO:0007669"/>
    <property type="project" value="TreeGrafter"/>
</dbReference>
<dbReference type="HOGENOM" id="CLU_015286_0_0_1"/>
<dbReference type="Gene3D" id="3.40.50.300">
    <property type="entry name" value="P-loop containing nucleotide triphosphate hydrolases"/>
    <property type="match status" value="1"/>
</dbReference>
<organism evidence="2 3">
    <name type="scientific">Phaeoacremonium minimum (strain UCR-PA7)</name>
    <name type="common">Esca disease fungus</name>
    <name type="synonym">Togninia minima</name>
    <dbReference type="NCBI Taxonomy" id="1286976"/>
    <lineage>
        <taxon>Eukaryota</taxon>
        <taxon>Fungi</taxon>
        <taxon>Dikarya</taxon>
        <taxon>Ascomycota</taxon>
        <taxon>Pezizomycotina</taxon>
        <taxon>Sordariomycetes</taxon>
        <taxon>Sordariomycetidae</taxon>
        <taxon>Togniniales</taxon>
        <taxon>Togniniaceae</taxon>
        <taxon>Phaeoacremonium</taxon>
    </lineage>
</organism>
<protein>
    <submittedName>
        <fullName evidence="2">Putative duf974 domain containing protein</fullName>
    </submittedName>
</protein>
<dbReference type="OrthoDB" id="1696305at2759"/>
<dbReference type="InterPro" id="IPR027417">
    <property type="entry name" value="P-loop_NTPase"/>
</dbReference>
<gene>
    <name evidence="2" type="ORF">UCRPA7_7475</name>
</gene>
<dbReference type="AlphaFoldDB" id="R8BCH9"/>
<accession>R8BCH9</accession>
<reference evidence="3" key="1">
    <citation type="journal article" date="2013" name="Genome Announc.">
        <title>Draft genome sequence of the ascomycete Phaeoacremonium aleophilum strain UCR-PA7, a causal agent of the esca disease complex in grapevines.</title>
        <authorList>
            <person name="Blanco-Ulate B."/>
            <person name="Rolshausen P."/>
            <person name="Cantu D."/>
        </authorList>
    </citation>
    <scope>NUCLEOTIDE SEQUENCE [LARGE SCALE GENOMIC DNA]</scope>
    <source>
        <strain evidence="3">UCR-PA7</strain>
    </source>
</reference>
<feature type="compositionally biased region" description="Basic and acidic residues" evidence="1">
    <location>
        <begin position="580"/>
        <end position="591"/>
    </location>
</feature>
<keyword evidence="3" id="KW-1185">Reference proteome</keyword>
<dbReference type="EMBL" id="KB933302">
    <property type="protein sequence ID" value="EON97006.1"/>
    <property type="molecule type" value="Genomic_DNA"/>
</dbReference>
<evidence type="ECO:0000313" key="2">
    <source>
        <dbReference type="EMBL" id="EON97006.1"/>
    </source>
</evidence>
<dbReference type="PANTHER" id="PTHR46434">
    <property type="entry name" value="GENETIC INTERACTOR OF PROHIBITINS 3, MITOCHONDRIAL"/>
    <property type="match status" value="1"/>
</dbReference>
<name>R8BCH9_PHAM7</name>
<feature type="compositionally biased region" description="Basic residues" evidence="1">
    <location>
        <begin position="570"/>
        <end position="579"/>
    </location>
</feature>
<dbReference type="GeneID" id="19328238"/>
<sequence length="599" mass="67277">MHATRALRKAVRSYLGLLKPEKRVREEDQVLQDVLRNADHASLAKVGVDIKDLLALPQDGDLKVLDAAEPAAPLCDRCHNLIHHQVGNPIYHPCIESLHETIEESPYKYNHVYHVVDAADFPMSVLPSIHSLLDVMPLRSHNRRSRRGKYYANKKTELSFIITRSDLLAPLKEQVDSLMPYLTETLREALGRRARDVRLGNVRCVSAKRSWWTKELKEDIWKRGGGGWMVGKVNVGKSQLFEAVFPKGRMDWEPPKHEISVNVFPREATEPIPEPTEETGKSENEERLDDFSLLPPVPPETNYPTMPVVSSLPGTTASPIRVPFGNGRGELIDLPGLSRSNLELHVKEEHRSSLIMKSRIIPEQQVIKPGRSLLLGGFIRLTPRTSDLIILSYAFTPIKAHLTSTEKAISIQNQTGEVNVENIAVPGTGEKTKLAGSFPLRWDVTKQRAGPITRRDAVNIKPDRLPYRVLAADILIEGCGWVEVVAQVRTKDLFAPRKPSVIKTASGDELLQTLDLSEPRSEPASSQGDAEPHWPIIDVFSPEGRFIKVRPPMNAWLLNKPRRTAQSTRTRPRKSMKRDKKNDKLGRRRESAVAAGSED</sequence>
<dbReference type="PANTHER" id="PTHR46434:SF1">
    <property type="entry name" value="GENETIC INTERACTOR OF PROHIBITINS 3, MITOCHONDRIAL"/>
    <property type="match status" value="1"/>
</dbReference>
<evidence type="ECO:0000313" key="3">
    <source>
        <dbReference type="Proteomes" id="UP000014074"/>
    </source>
</evidence>
<feature type="region of interest" description="Disordered" evidence="1">
    <location>
        <begin position="268"/>
        <end position="288"/>
    </location>
</feature>
<dbReference type="eggNOG" id="ENOG502S067">
    <property type="taxonomic scope" value="Eukaryota"/>
</dbReference>
<dbReference type="Proteomes" id="UP000014074">
    <property type="component" value="Unassembled WGS sequence"/>
</dbReference>